<dbReference type="EMBL" id="JAGMWT010000003">
    <property type="protein sequence ID" value="KAH7132080.1"/>
    <property type="molecule type" value="Genomic_DNA"/>
</dbReference>
<sequence length="293" mass="33849">MYSAVEHVFDTPELLEIILARLPQRDLLLAQQISKQFQAAIVSSPTLQQSLFFRPTPFKDPSIWTINPLLRKTFPPWFITYTNNELPGFEVFPTLDFNKSRRTKEAFLHPDASWRKMFLIQPPPPTLSIQSKSMAQFAMGVSTQWATIFFEKRKYQGVTMDALYDITLESMAGLMSSIFFLSFIECEASSPAMTLHLYSSIGCGLDGWLEYTDLRSRALERFDVIHYDKERTEWIDIEDLDGDPTGDWYSDIANHEGGYSPSEYNRWVEERKALTGKEIRCREEASQTSQDMC</sequence>
<name>A0A9P9IV15_9PLEO</name>
<evidence type="ECO:0000313" key="1">
    <source>
        <dbReference type="EMBL" id="KAH7132080.1"/>
    </source>
</evidence>
<gene>
    <name evidence="1" type="ORF">B0J11DRAFT_216540</name>
</gene>
<protein>
    <recommendedName>
        <fullName evidence="3">F-box domain-containing protein</fullName>
    </recommendedName>
</protein>
<accession>A0A9P9IV15</accession>
<proteinExistence type="predicted"/>
<dbReference type="InterPro" id="IPR036047">
    <property type="entry name" value="F-box-like_dom_sf"/>
</dbReference>
<dbReference type="CDD" id="cd09917">
    <property type="entry name" value="F-box_SF"/>
    <property type="match status" value="1"/>
</dbReference>
<dbReference type="Proteomes" id="UP000700596">
    <property type="component" value="Unassembled WGS sequence"/>
</dbReference>
<reference evidence="1" key="1">
    <citation type="journal article" date="2021" name="Nat. Commun.">
        <title>Genetic determinants of endophytism in the Arabidopsis root mycobiome.</title>
        <authorList>
            <person name="Mesny F."/>
            <person name="Miyauchi S."/>
            <person name="Thiergart T."/>
            <person name="Pickel B."/>
            <person name="Atanasova L."/>
            <person name="Karlsson M."/>
            <person name="Huettel B."/>
            <person name="Barry K.W."/>
            <person name="Haridas S."/>
            <person name="Chen C."/>
            <person name="Bauer D."/>
            <person name="Andreopoulos W."/>
            <person name="Pangilinan J."/>
            <person name="LaButti K."/>
            <person name="Riley R."/>
            <person name="Lipzen A."/>
            <person name="Clum A."/>
            <person name="Drula E."/>
            <person name="Henrissat B."/>
            <person name="Kohler A."/>
            <person name="Grigoriev I.V."/>
            <person name="Martin F.M."/>
            <person name="Hacquard S."/>
        </authorList>
    </citation>
    <scope>NUCLEOTIDE SEQUENCE</scope>
    <source>
        <strain evidence="1">MPI-CAGE-CH-0243</strain>
    </source>
</reference>
<keyword evidence="2" id="KW-1185">Reference proteome</keyword>
<evidence type="ECO:0000313" key="2">
    <source>
        <dbReference type="Proteomes" id="UP000700596"/>
    </source>
</evidence>
<organism evidence="1 2">
    <name type="scientific">Dendryphion nanum</name>
    <dbReference type="NCBI Taxonomy" id="256645"/>
    <lineage>
        <taxon>Eukaryota</taxon>
        <taxon>Fungi</taxon>
        <taxon>Dikarya</taxon>
        <taxon>Ascomycota</taxon>
        <taxon>Pezizomycotina</taxon>
        <taxon>Dothideomycetes</taxon>
        <taxon>Pleosporomycetidae</taxon>
        <taxon>Pleosporales</taxon>
        <taxon>Torulaceae</taxon>
        <taxon>Dendryphion</taxon>
    </lineage>
</organism>
<evidence type="ECO:0008006" key="3">
    <source>
        <dbReference type="Google" id="ProtNLM"/>
    </source>
</evidence>
<comment type="caution">
    <text evidence="1">The sequence shown here is derived from an EMBL/GenBank/DDBJ whole genome shotgun (WGS) entry which is preliminary data.</text>
</comment>
<dbReference type="SUPFAM" id="SSF81383">
    <property type="entry name" value="F-box domain"/>
    <property type="match status" value="1"/>
</dbReference>
<dbReference type="AlphaFoldDB" id="A0A9P9IV15"/>
<dbReference type="OrthoDB" id="3800738at2759"/>